<keyword evidence="2" id="KW-1185">Reference proteome</keyword>
<reference evidence="1" key="2">
    <citation type="submission" date="2024-05" db="EMBL/GenBank/DDBJ databases">
        <title>Rhodohalobacter halophilus gen. nov., sp. nov., a moderately halophilic member of the family Balneolaceae.</title>
        <authorList>
            <person name="Xia J."/>
        </authorList>
    </citation>
    <scope>NUCLEOTIDE SEQUENCE</scope>
    <source>
        <strain evidence="1">WB101</strain>
    </source>
</reference>
<sequence>MEKLKILRSNEMQKISGGGFLSGALGALALSALYDVISNHEAFVKGFKEGFENNTPEAYK</sequence>
<organism evidence="1 2">
    <name type="scientific">Rhodohalobacter sulfatireducens</name>
    <dbReference type="NCBI Taxonomy" id="2911366"/>
    <lineage>
        <taxon>Bacteria</taxon>
        <taxon>Pseudomonadati</taxon>
        <taxon>Balneolota</taxon>
        <taxon>Balneolia</taxon>
        <taxon>Balneolales</taxon>
        <taxon>Balneolaceae</taxon>
        <taxon>Rhodohalobacter</taxon>
    </lineage>
</organism>
<evidence type="ECO:0000313" key="1">
    <source>
        <dbReference type="EMBL" id="MCG2588365.1"/>
    </source>
</evidence>
<gene>
    <name evidence="1" type="ORF">L6773_07310</name>
</gene>
<protein>
    <recommendedName>
        <fullName evidence="3">Bacteriocin</fullName>
    </recommendedName>
</protein>
<name>A0ABS9KC12_9BACT</name>
<proteinExistence type="predicted"/>
<evidence type="ECO:0000313" key="2">
    <source>
        <dbReference type="Proteomes" id="UP001165366"/>
    </source>
</evidence>
<reference evidence="1" key="1">
    <citation type="submission" date="2022-01" db="EMBL/GenBank/DDBJ databases">
        <authorList>
            <person name="Wang Y."/>
        </authorList>
    </citation>
    <scope>NUCLEOTIDE SEQUENCE</scope>
    <source>
        <strain evidence="1">WB101</strain>
    </source>
</reference>
<evidence type="ECO:0008006" key="3">
    <source>
        <dbReference type="Google" id="ProtNLM"/>
    </source>
</evidence>
<dbReference type="RefSeq" id="WP_237853207.1">
    <property type="nucleotide sequence ID" value="NZ_JAKLWS010000006.1"/>
</dbReference>
<dbReference type="EMBL" id="JAKLWS010000006">
    <property type="protein sequence ID" value="MCG2588365.1"/>
    <property type="molecule type" value="Genomic_DNA"/>
</dbReference>
<accession>A0ABS9KC12</accession>
<dbReference type="Proteomes" id="UP001165366">
    <property type="component" value="Unassembled WGS sequence"/>
</dbReference>
<comment type="caution">
    <text evidence="1">The sequence shown here is derived from an EMBL/GenBank/DDBJ whole genome shotgun (WGS) entry which is preliminary data.</text>
</comment>